<keyword evidence="3" id="KW-1185">Reference proteome</keyword>
<gene>
    <name evidence="2" type="ORF">A3Q56_05569</name>
</gene>
<proteinExistence type="predicted"/>
<dbReference type="AlphaFoldDB" id="A0A177AZ86"/>
<evidence type="ECO:0000259" key="1">
    <source>
        <dbReference type="Pfam" id="PF17921"/>
    </source>
</evidence>
<name>A0A177AZ86_9BILA</name>
<protein>
    <recommendedName>
        <fullName evidence="1">Integrase zinc-binding domain-containing protein</fullName>
    </recommendedName>
</protein>
<dbReference type="Gene3D" id="1.10.340.70">
    <property type="match status" value="1"/>
</dbReference>
<feature type="non-terminal residue" evidence="2">
    <location>
        <position position="138"/>
    </location>
</feature>
<sequence length="138" mass="16405">MVSNFKFNDCNKKRKVIKYLEGNSECNMDRHEKFRLKKKSVYFFVKNGELFFLKDNSKLKILCYDKLNLKRECILSLHKIGHCGVKKTKQLNDNLFYNIKENDIATLIAECPQCQKSYGFTTVTKIRPIVTIHIRERY</sequence>
<organism evidence="2 3">
    <name type="scientific">Intoshia linei</name>
    <dbReference type="NCBI Taxonomy" id="1819745"/>
    <lineage>
        <taxon>Eukaryota</taxon>
        <taxon>Metazoa</taxon>
        <taxon>Spiralia</taxon>
        <taxon>Lophotrochozoa</taxon>
        <taxon>Mesozoa</taxon>
        <taxon>Orthonectida</taxon>
        <taxon>Rhopaluridae</taxon>
        <taxon>Intoshia</taxon>
    </lineage>
</organism>
<dbReference type="EMBL" id="LWCA01000853">
    <property type="protein sequence ID" value="OAF66701.1"/>
    <property type="molecule type" value="Genomic_DNA"/>
</dbReference>
<accession>A0A177AZ86</accession>
<reference evidence="2 3" key="1">
    <citation type="submission" date="2016-04" db="EMBL/GenBank/DDBJ databases">
        <title>The genome of Intoshia linei affirms orthonectids as highly simplified spiralians.</title>
        <authorList>
            <person name="Mikhailov K.V."/>
            <person name="Slusarev G.S."/>
            <person name="Nikitin M.A."/>
            <person name="Logacheva M.D."/>
            <person name="Penin A."/>
            <person name="Aleoshin V."/>
            <person name="Panchin Y.V."/>
        </authorList>
    </citation>
    <scope>NUCLEOTIDE SEQUENCE [LARGE SCALE GENOMIC DNA]</scope>
    <source>
        <strain evidence="2">Intl2013</strain>
        <tissue evidence="2">Whole animal</tissue>
    </source>
</reference>
<evidence type="ECO:0000313" key="2">
    <source>
        <dbReference type="EMBL" id="OAF66701.1"/>
    </source>
</evidence>
<dbReference type="InterPro" id="IPR041588">
    <property type="entry name" value="Integrase_H2C2"/>
</dbReference>
<dbReference type="Proteomes" id="UP000078046">
    <property type="component" value="Unassembled WGS sequence"/>
</dbReference>
<dbReference type="Pfam" id="PF17921">
    <property type="entry name" value="Integrase_H2C2"/>
    <property type="match status" value="1"/>
</dbReference>
<feature type="domain" description="Integrase zinc-binding" evidence="1">
    <location>
        <begin position="68"/>
        <end position="117"/>
    </location>
</feature>
<evidence type="ECO:0000313" key="3">
    <source>
        <dbReference type="Proteomes" id="UP000078046"/>
    </source>
</evidence>
<comment type="caution">
    <text evidence="2">The sequence shown here is derived from an EMBL/GenBank/DDBJ whole genome shotgun (WGS) entry which is preliminary data.</text>
</comment>